<dbReference type="AlphaFoldDB" id="A0A7S3P961"/>
<sequence length="226" mass="24555">MIFPSIFSVLLSSSLLFKLGQAYQFGVHLPSLPVHEDNEDANKRLRFLQDTEEESQCITDSKALAESVEAQGASFTVNVDCGSSNYCETDAADHPMYDNFFNVCQSLSGDLHTYDMECSNTFKVDDGTTLYFTIRWNNMVACFAPVCTADDVVDTLSECVLFNVDTTGGDLVSTVCTVQDLRRTADNTLLEENVSTGECRSGAFSASSYGAAALSMALLSVVALVM</sequence>
<feature type="chain" id="PRO_5030565534" evidence="1">
    <location>
        <begin position="23"/>
        <end position="226"/>
    </location>
</feature>
<feature type="signal peptide" evidence="1">
    <location>
        <begin position="1"/>
        <end position="22"/>
    </location>
</feature>
<keyword evidence="1" id="KW-0732">Signal</keyword>
<name>A0A7S3P961_9STRA</name>
<gene>
    <name evidence="2" type="ORF">ACOF00016_LOCUS10883</name>
</gene>
<organism evidence="2">
    <name type="scientific">Amphora coffeiformis</name>
    <dbReference type="NCBI Taxonomy" id="265554"/>
    <lineage>
        <taxon>Eukaryota</taxon>
        <taxon>Sar</taxon>
        <taxon>Stramenopiles</taxon>
        <taxon>Ochrophyta</taxon>
        <taxon>Bacillariophyta</taxon>
        <taxon>Bacillariophyceae</taxon>
        <taxon>Bacillariophycidae</taxon>
        <taxon>Thalassiophysales</taxon>
        <taxon>Catenulaceae</taxon>
        <taxon>Amphora</taxon>
    </lineage>
</organism>
<dbReference type="EMBL" id="HBIM01013439">
    <property type="protein sequence ID" value="CAE0413631.1"/>
    <property type="molecule type" value="Transcribed_RNA"/>
</dbReference>
<evidence type="ECO:0000313" key="2">
    <source>
        <dbReference type="EMBL" id="CAE0413631.1"/>
    </source>
</evidence>
<protein>
    <submittedName>
        <fullName evidence="2">Uncharacterized protein</fullName>
    </submittedName>
</protein>
<accession>A0A7S3P961</accession>
<reference evidence="2" key="1">
    <citation type="submission" date="2021-01" db="EMBL/GenBank/DDBJ databases">
        <authorList>
            <person name="Corre E."/>
            <person name="Pelletier E."/>
            <person name="Niang G."/>
            <person name="Scheremetjew M."/>
            <person name="Finn R."/>
            <person name="Kale V."/>
            <person name="Holt S."/>
            <person name="Cochrane G."/>
            <person name="Meng A."/>
            <person name="Brown T."/>
            <person name="Cohen L."/>
        </authorList>
    </citation>
    <scope>NUCLEOTIDE SEQUENCE</scope>
    <source>
        <strain evidence="2">CCMP127</strain>
    </source>
</reference>
<evidence type="ECO:0000256" key="1">
    <source>
        <dbReference type="SAM" id="SignalP"/>
    </source>
</evidence>
<proteinExistence type="predicted"/>